<dbReference type="GO" id="GO:0016020">
    <property type="term" value="C:membrane"/>
    <property type="evidence" value="ECO:0007669"/>
    <property type="project" value="TreeGrafter"/>
</dbReference>
<dbReference type="SUPFAM" id="SSF53474">
    <property type="entry name" value="alpha/beta-Hydrolases"/>
    <property type="match status" value="1"/>
</dbReference>
<dbReference type="AlphaFoldDB" id="A0AAD8JNX7"/>
<dbReference type="EMBL" id="JAUHHV010000011">
    <property type="protein sequence ID" value="KAK1408020.1"/>
    <property type="molecule type" value="Genomic_DNA"/>
</dbReference>
<reference evidence="2" key="1">
    <citation type="journal article" date="2023" name="bioRxiv">
        <title>Improved chromosome-level genome assembly for marigold (Tagetes erecta).</title>
        <authorList>
            <person name="Jiang F."/>
            <person name="Yuan L."/>
            <person name="Wang S."/>
            <person name="Wang H."/>
            <person name="Xu D."/>
            <person name="Wang A."/>
            <person name="Fan W."/>
        </authorList>
    </citation>
    <scope>NUCLEOTIDE SEQUENCE</scope>
    <source>
        <strain evidence="2">WSJ</strain>
        <tissue evidence="2">Leaf</tissue>
    </source>
</reference>
<dbReference type="Proteomes" id="UP001229421">
    <property type="component" value="Unassembled WGS sequence"/>
</dbReference>
<sequence length="338" mass="37697">MEDNSEELEALWDDGYETWSVEDFFKLAKGFSEPDGGPPRWFCPVSCGRALKDSPLLLYLPGLDGLGLGLISHEKALGKVFEVRCMHIPVQNRAPFEDLVQFVEETVRLEHASSPKKPIYLVGDSFGGCLAMSVAARNPTVDLVLILVNPATSFERSRLPTFLSLLETLPSALYGALSLVLLPAIRRLVDLLPKDTLIWRLKLLTSAAAYANSHIQDVAAEVLVLASSKDQFLPSKDEAKRLKKSLQNCRICIFKGNKHNLLLETDNNLLTIIKGSAKYRRTSYHDTIKDYIPPSMSEYRRQSEGHWLFRFATSPVMLSTLEDGEVVTGLGGFLVMVR</sequence>
<dbReference type="PANTHER" id="PTHR22753">
    <property type="entry name" value="TRANSMEMBRANE PROTEIN 68"/>
    <property type="match status" value="1"/>
</dbReference>
<evidence type="ECO:0000313" key="2">
    <source>
        <dbReference type="EMBL" id="KAK1408020.1"/>
    </source>
</evidence>
<comment type="caution">
    <text evidence="2">The sequence shown here is derived from an EMBL/GenBank/DDBJ whole genome shotgun (WGS) entry which is preliminary data.</text>
</comment>
<evidence type="ECO:0000259" key="1">
    <source>
        <dbReference type="Pfam" id="PF12146"/>
    </source>
</evidence>
<feature type="domain" description="Serine aminopeptidase S33" evidence="1">
    <location>
        <begin position="97"/>
        <end position="266"/>
    </location>
</feature>
<evidence type="ECO:0000313" key="3">
    <source>
        <dbReference type="Proteomes" id="UP001229421"/>
    </source>
</evidence>
<dbReference type="Pfam" id="PF12146">
    <property type="entry name" value="Hydrolase_4"/>
    <property type="match status" value="1"/>
</dbReference>
<dbReference type="InterPro" id="IPR029058">
    <property type="entry name" value="AB_hydrolase_fold"/>
</dbReference>
<dbReference type="Gene3D" id="3.40.50.1820">
    <property type="entry name" value="alpha/beta hydrolase"/>
    <property type="match status" value="1"/>
</dbReference>
<protein>
    <recommendedName>
        <fullName evidence="1">Serine aminopeptidase S33 domain-containing protein</fullName>
    </recommendedName>
</protein>
<dbReference type="InterPro" id="IPR022742">
    <property type="entry name" value="Hydrolase_4"/>
</dbReference>
<organism evidence="2 3">
    <name type="scientific">Tagetes erecta</name>
    <name type="common">African marigold</name>
    <dbReference type="NCBI Taxonomy" id="13708"/>
    <lineage>
        <taxon>Eukaryota</taxon>
        <taxon>Viridiplantae</taxon>
        <taxon>Streptophyta</taxon>
        <taxon>Embryophyta</taxon>
        <taxon>Tracheophyta</taxon>
        <taxon>Spermatophyta</taxon>
        <taxon>Magnoliopsida</taxon>
        <taxon>eudicotyledons</taxon>
        <taxon>Gunneridae</taxon>
        <taxon>Pentapetalae</taxon>
        <taxon>asterids</taxon>
        <taxon>campanulids</taxon>
        <taxon>Asterales</taxon>
        <taxon>Asteraceae</taxon>
        <taxon>Asteroideae</taxon>
        <taxon>Heliantheae alliance</taxon>
        <taxon>Tageteae</taxon>
        <taxon>Tagetes</taxon>
    </lineage>
</organism>
<name>A0AAD8JNX7_TARER</name>
<proteinExistence type="predicted"/>
<dbReference type="PANTHER" id="PTHR22753:SF14">
    <property type="entry name" value="MONOACYLGLYCEROL_DIACYLGLYCEROL O-ACYLTRANSFERASE"/>
    <property type="match status" value="1"/>
</dbReference>
<accession>A0AAD8JNX7</accession>
<gene>
    <name evidence="2" type="ORF">QVD17_39650</name>
</gene>
<keyword evidence="3" id="KW-1185">Reference proteome</keyword>